<organism evidence="2 5">
    <name type="scientific">Cafeteria roenbergensis</name>
    <name type="common">Marine flagellate</name>
    <dbReference type="NCBI Taxonomy" id="33653"/>
    <lineage>
        <taxon>Eukaryota</taxon>
        <taxon>Sar</taxon>
        <taxon>Stramenopiles</taxon>
        <taxon>Bigyra</taxon>
        <taxon>Opalozoa</taxon>
        <taxon>Bicosoecida</taxon>
        <taxon>Cafeteriaceae</taxon>
        <taxon>Cafeteria</taxon>
    </lineage>
</organism>
<dbReference type="Proteomes" id="UP000325113">
    <property type="component" value="Unassembled WGS sequence"/>
</dbReference>
<keyword evidence="1" id="KW-0812">Transmembrane</keyword>
<dbReference type="Proteomes" id="UP000324907">
    <property type="component" value="Unassembled WGS sequence"/>
</dbReference>
<feature type="transmembrane region" description="Helical" evidence="1">
    <location>
        <begin position="84"/>
        <end position="105"/>
    </location>
</feature>
<dbReference type="AlphaFoldDB" id="A0A5A8CTY9"/>
<protein>
    <submittedName>
        <fullName evidence="2">Uncharacterized protein</fullName>
    </submittedName>
</protein>
<evidence type="ECO:0000256" key="1">
    <source>
        <dbReference type="SAM" id="Phobius"/>
    </source>
</evidence>
<accession>A0A5A8CTY9</accession>
<name>A0A5A8CTY9_CAFRO</name>
<evidence type="ECO:0000313" key="2">
    <source>
        <dbReference type="EMBL" id="KAA0155251.1"/>
    </source>
</evidence>
<dbReference type="EMBL" id="VLTL01000046">
    <property type="protein sequence ID" value="KAA0165581.1"/>
    <property type="molecule type" value="Genomic_DNA"/>
</dbReference>
<proteinExistence type="predicted"/>
<keyword evidence="5" id="KW-1185">Reference proteome</keyword>
<reference evidence="5 6" key="1">
    <citation type="submission" date="2019-07" db="EMBL/GenBank/DDBJ databases">
        <title>Genomes of Cafeteria roenbergensis.</title>
        <authorList>
            <person name="Fischer M.G."/>
            <person name="Hackl T."/>
            <person name="Roman M."/>
        </authorList>
    </citation>
    <scope>NUCLEOTIDE SEQUENCE [LARGE SCALE GENOMIC DNA]</scope>
    <source>
        <strain evidence="2 5">BVI</strain>
        <strain evidence="3 7">Cflag</strain>
        <strain evidence="4 6">RCC970-E3</strain>
    </source>
</reference>
<keyword evidence="1" id="KW-0472">Membrane</keyword>
<evidence type="ECO:0000313" key="4">
    <source>
        <dbReference type="EMBL" id="KAA0165581.1"/>
    </source>
</evidence>
<dbReference type="EMBL" id="VLTM01000025">
    <property type="protein sequence ID" value="KAA0162821.1"/>
    <property type="molecule type" value="Genomic_DNA"/>
</dbReference>
<evidence type="ECO:0000313" key="3">
    <source>
        <dbReference type="EMBL" id="KAA0162821.1"/>
    </source>
</evidence>
<evidence type="ECO:0000313" key="5">
    <source>
        <dbReference type="Proteomes" id="UP000323011"/>
    </source>
</evidence>
<evidence type="ECO:0000313" key="7">
    <source>
        <dbReference type="Proteomes" id="UP000325113"/>
    </source>
</evidence>
<comment type="caution">
    <text evidence="2">The sequence shown here is derived from an EMBL/GenBank/DDBJ whole genome shotgun (WGS) entry which is preliminary data.</text>
</comment>
<feature type="transmembrane region" description="Helical" evidence="1">
    <location>
        <begin position="43"/>
        <end position="64"/>
    </location>
</feature>
<dbReference type="EMBL" id="VLTN01000008">
    <property type="protein sequence ID" value="KAA0155251.1"/>
    <property type="molecule type" value="Genomic_DNA"/>
</dbReference>
<sequence>MGLVMAASLVTDASSQVAAAMLVLVPSLWLQATCRPYSLPKANAVESLSLMALVVTATVSLVYLRAQGGAEAVAQLEAQPQQPWVDVAVTAVLIATNALVLSLAACAV</sequence>
<dbReference type="Proteomes" id="UP000323011">
    <property type="component" value="Unassembled WGS sequence"/>
</dbReference>
<gene>
    <name evidence="4" type="ORF">FNF28_03433</name>
    <name evidence="2" type="ORF">FNF29_02002</name>
    <name evidence="3" type="ORF">FNF31_03085</name>
</gene>
<evidence type="ECO:0000313" key="6">
    <source>
        <dbReference type="Proteomes" id="UP000324907"/>
    </source>
</evidence>
<keyword evidence="1" id="KW-1133">Transmembrane helix</keyword>